<protein>
    <submittedName>
        <fullName evidence="8">Cytochrome c biogenesis protein ResB</fullName>
    </submittedName>
</protein>
<dbReference type="EMBL" id="CP051774">
    <property type="protein sequence ID" value="QJE95022.1"/>
    <property type="molecule type" value="Genomic_DNA"/>
</dbReference>
<dbReference type="Proteomes" id="UP000501812">
    <property type="component" value="Chromosome"/>
</dbReference>
<dbReference type="InterPro" id="IPR007816">
    <property type="entry name" value="ResB-like_domain"/>
</dbReference>
<dbReference type="Pfam" id="PF05140">
    <property type="entry name" value="ResB"/>
    <property type="match status" value="1"/>
</dbReference>
<evidence type="ECO:0000256" key="6">
    <source>
        <dbReference type="SAM" id="Phobius"/>
    </source>
</evidence>
<dbReference type="AlphaFoldDB" id="A0A858RE54"/>
<keyword evidence="5 6" id="KW-0472">Membrane</keyword>
<feature type="transmembrane region" description="Helical" evidence="6">
    <location>
        <begin position="12"/>
        <end position="37"/>
    </location>
</feature>
<feature type="transmembrane region" description="Helical" evidence="6">
    <location>
        <begin position="84"/>
        <end position="102"/>
    </location>
</feature>
<feature type="domain" description="ResB-like" evidence="7">
    <location>
        <begin position="284"/>
        <end position="356"/>
    </location>
</feature>
<keyword evidence="2 6" id="KW-0812">Transmembrane</keyword>
<reference evidence="8 9" key="1">
    <citation type="submission" date="2020-04" db="EMBL/GenBank/DDBJ databases">
        <title>Luteolibacter sp. G-1-1-1 isolated from soil.</title>
        <authorList>
            <person name="Dahal R.H."/>
        </authorList>
    </citation>
    <scope>NUCLEOTIDE SEQUENCE [LARGE SCALE GENOMIC DNA]</scope>
    <source>
        <strain evidence="8 9">G-1-1-1</strain>
    </source>
</reference>
<proteinExistence type="predicted"/>
<keyword evidence="3" id="KW-0201">Cytochrome c-type biogenesis</keyword>
<feature type="transmembrane region" description="Helical" evidence="6">
    <location>
        <begin position="114"/>
        <end position="132"/>
    </location>
</feature>
<dbReference type="KEGG" id="luo:HHL09_04285"/>
<feature type="transmembrane region" description="Helical" evidence="6">
    <location>
        <begin position="385"/>
        <end position="407"/>
    </location>
</feature>
<evidence type="ECO:0000256" key="2">
    <source>
        <dbReference type="ARBA" id="ARBA00022692"/>
    </source>
</evidence>
<evidence type="ECO:0000259" key="7">
    <source>
        <dbReference type="Pfam" id="PF05140"/>
    </source>
</evidence>
<dbReference type="GO" id="GO:0017004">
    <property type="term" value="P:cytochrome complex assembly"/>
    <property type="evidence" value="ECO:0007669"/>
    <property type="project" value="UniProtKB-KW"/>
</dbReference>
<accession>A0A858RE54</accession>
<evidence type="ECO:0000313" key="8">
    <source>
        <dbReference type="EMBL" id="QJE95022.1"/>
    </source>
</evidence>
<evidence type="ECO:0000313" key="9">
    <source>
        <dbReference type="Proteomes" id="UP000501812"/>
    </source>
</evidence>
<organism evidence="8 9">
    <name type="scientific">Luteolibacter luteus</name>
    <dbReference type="NCBI Taxonomy" id="2728835"/>
    <lineage>
        <taxon>Bacteria</taxon>
        <taxon>Pseudomonadati</taxon>
        <taxon>Verrucomicrobiota</taxon>
        <taxon>Verrucomicrobiia</taxon>
        <taxon>Verrucomicrobiales</taxon>
        <taxon>Verrucomicrobiaceae</taxon>
        <taxon>Luteolibacter</taxon>
    </lineage>
</organism>
<sequence length="417" mass="46373">MSSSGSKSIPLRILNFFSGLGLATVLLVILMILTWVATLEQVLYGLHATLEKYFTPKASGLFVFPDAGIISEGLTGKKLPPLPGGYWVCALLVLNLTLGGIIRMRKGWNKIGILMSHFGIIFMIVAGGVAQLKEERGVMMLSETEGSAFPKTADYAQAFTETTVEITEVKDGKLVGPVHFVKDVYYRDLEGADRRVVRLPKLPFDLEFQGYVQNAKPMAATAMAPTRNEPIVDGWYLFGREPNKETEMDTPGVHARVLGRDGKNGDGFLLAVESHAPYTVTADGRTFTVSIDKRVWPVPFQVRLEDARSEYHPNTTRPKVFESDIVRIEDGRESKVFIEMNEPMRYAGYTFFQRTMMNGPSGGAKEATISGFEVVRNPADKWPEYSIYVVGLGLCVHFLTKLWGFLFRKKSNPVPQA</sequence>
<evidence type="ECO:0000256" key="5">
    <source>
        <dbReference type="ARBA" id="ARBA00023136"/>
    </source>
</evidence>
<keyword evidence="4 6" id="KW-1133">Transmembrane helix</keyword>
<keyword evidence="9" id="KW-1185">Reference proteome</keyword>
<evidence type="ECO:0000256" key="4">
    <source>
        <dbReference type="ARBA" id="ARBA00022989"/>
    </source>
</evidence>
<comment type="subcellular location">
    <subcellularLocation>
        <location evidence="1">Membrane</location>
        <topology evidence="1">Multi-pass membrane protein</topology>
    </subcellularLocation>
</comment>
<evidence type="ECO:0000256" key="1">
    <source>
        <dbReference type="ARBA" id="ARBA00004141"/>
    </source>
</evidence>
<dbReference type="RefSeq" id="WP_169453243.1">
    <property type="nucleotide sequence ID" value="NZ_CP051774.1"/>
</dbReference>
<evidence type="ECO:0000256" key="3">
    <source>
        <dbReference type="ARBA" id="ARBA00022748"/>
    </source>
</evidence>
<dbReference type="GO" id="GO:0016020">
    <property type="term" value="C:membrane"/>
    <property type="evidence" value="ECO:0007669"/>
    <property type="project" value="UniProtKB-SubCell"/>
</dbReference>
<name>A0A858RE54_9BACT</name>
<gene>
    <name evidence="8" type="ORF">HHL09_04285</name>
</gene>